<dbReference type="PANTHER" id="PTHR11271:SF6">
    <property type="entry name" value="GUANINE DEAMINASE"/>
    <property type="match status" value="1"/>
</dbReference>
<dbReference type="InterPro" id="IPR006680">
    <property type="entry name" value="Amidohydro-rel"/>
</dbReference>
<dbReference type="Gene3D" id="3.20.20.140">
    <property type="entry name" value="Metal-dependent hydrolases"/>
    <property type="match status" value="1"/>
</dbReference>
<dbReference type="PROSITE" id="PS51036">
    <property type="entry name" value="ZF_A20"/>
    <property type="match status" value="1"/>
</dbReference>
<feature type="compositionally biased region" description="Low complexity" evidence="14">
    <location>
        <begin position="576"/>
        <end position="595"/>
    </location>
</feature>
<evidence type="ECO:0000256" key="14">
    <source>
        <dbReference type="SAM" id="MobiDB-lite"/>
    </source>
</evidence>
<evidence type="ECO:0000256" key="12">
    <source>
        <dbReference type="ARBA" id="ARBA00056079"/>
    </source>
</evidence>
<dbReference type="SUPFAM" id="SSF51556">
    <property type="entry name" value="Metallo-dependent hydrolases"/>
    <property type="match status" value="1"/>
</dbReference>
<evidence type="ECO:0000256" key="1">
    <source>
        <dbReference type="ARBA" id="ARBA00001947"/>
    </source>
</evidence>
<dbReference type="GO" id="GO:0006147">
    <property type="term" value="P:guanine catabolic process"/>
    <property type="evidence" value="ECO:0007669"/>
    <property type="project" value="UniProtKB-UniPathway"/>
</dbReference>
<dbReference type="OrthoDB" id="194468at2759"/>
<evidence type="ECO:0000256" key="10">
    <source>
        <dbReference type="ARBA" id="ARBA00022801"/>
    </source>
</evidence>
<keyword evidence="9" id="KW-0863">Zinc-finger</keyword>
<dbReference type="GO" id="GO:0005829">
    <property type="term" value="C:cytosol"/>
    <property type="evidence" value="ECO:0007669"/>
    <property type="project" value="TreeGrafter"/>
</dbReference>
<comment type="function">
    <text evidence="12">Catalyzes the hydrolytic deamination of guanine, producing xanthine and ammonia.</text>
</comment>
<name>A0A8J4U3U8_CLAMG</name>
<evidence type="ECO:0000256" key="2">
    <source>
        <dbReference type="ARBA" id="ARBA00004984"/>
    </source>
</evidence>
<feature type="region of interest" description="Disordered" evidence="14">
    <location>
        <begin position="426"/>
        <end position="456"/>
    </location>
</feature>
<evidence type="ECO:0000256" key="8">
    <source>
        <dbReference type="ARBA" id="ARBA00022723"/>
    </source>
</evidence>
<dbReference type="InterPro" id="IPR002653">
    <property type="entry name" value="Znf_A20"/>
</dbReference>
<evidence type="ECO:0000256" key="3">
    <source>
        <dbReference type="ARBA" id="ARBA00006745"/>
    </source>
</evidence>
<keyword evidence="8" id="KW-0479">Metal-binding</keyword>
<dbReference type="UniPathway" id="UPA00603">
    <property type="reaction ID" value="UER00660"/>
</dbReference>
<dbReference type="InterPro" id="IPR014311">
    <property type="entry name" value="Guanine_deaminase"/>
</dbReference>
<dbReference type="FunFam" id="3.20.20.140:FF:000021">
    <property type="entry name" value="Guanine deaminase"/>
    <property type="match status" value="1"/>
</dbReference>
<evidence type="ECO:0000259" key="15">
    <source>
        <dbReference type="PROSITE" id="PS51036"/>
    </source>
</evidence>
<gene>
    <name evidence="16" type="primary">gda</name>
    <name evidence="16" type="ORF">DAT39_011162</name>
</gene>
<feature type="region of interest" description="Disordered" evidence="14">
    <location>
        <begin position="548"/>
        <end position="651"/>
    </location>
</feature>
<feature type="compositionally biased region" description="Polar residues" evidence="14">
    <location>
        <begin position="597"/>
        <end position="606"/>
    </location>
</feature>
<evidence type="ECO:0000256" key="4">
    <source>
        <dbReference type="ARBA" id="ARBA00011738"/>
    </source>
</evidence>
<dbReference type="EMBL" id="QNUK01000177">
    <property type="protein sequence ID" value="KAF5899128.1"/>
    <property type="molecule type" value="Genomic_DNA"/>
</dbReference>
<dbReference type="InterPro" id="IPR051607">
    <property type="entry name" value="Metallo-dep_hydrolases"/>
</dbReference>
<dbReference type="Gene3D" id="1.20.5.4770">
    <property type="match status" value="1"/>
</dbReference>
<dbReference type="AlphaFoldDB" id="A0A8J4U3U8"/>
<keyword evidence="17" id="KW-1185">Reference proteome</keyword>
<evidence type="ECO:0000256" key="5">
    <source>
        <dbReference type="ARBA" id="ARBA00012781"/>
    </source>
</evidence>
<evidence type="ECO:0000256" key="7">
    <source>
        <dbReference type="ARBA" id="ARBA00022553"/>
    </source>
</evidence>
<dbReference type="SUPFAM" id="SSF51338">
    <property type="entry name" value="Composite domain of metallo-dependent hydrolases"/>
    <property type="match status" value="1"/>
</dbReference>
<dbReference type="Proteomes" id="UP000727407">
    <property type="component" value="Unassembled WGS sequence"/>
</dbReference>
<feature type="domain" description="A20-type" evidence="15">
    <location>
        <begin position="513"/>
        <end position="547"/>
    </location>
</feature>
<evidence type="ECO:0000256" key="9">
    <source>
        <dbReference type="ARBA" id="ARBA00022771"/>
    </source>
</evidence>
<dbReference type="SUPFAM" id="SSF57716">
    <property type="entry name" value="Glucocorticoid receptor-like (DNA-binding domain)"/>
    <property type="match status" value="1"/>
</dbReference>
<comment type="subunit">
    <text evidence="4">Homodimer.</text>
</comment>
<comment type="similarity">
    <text evidence="3">Belongs to the metallo-dependent hydrolases superfamily. ATZ/TRZ family.</text>
</comment>
<sequence length="662" mass="73401">MSSGGRITRVYRGAFAHSTRDSDLLVLRDSVLGVNEGGKIAFFEEGKNVESLREKWGFKTSDVKQLEIHEFFMPGMVDTHIHAPQYAFLGTCLDLPLLEWLNKYTFPVESKYENLEFAKEVYTKVVKRTLSSGTTTACYFATIHNKASLLLGQIANDFGQRAFIGKVCMDQNNMLESYKESTEECTKETEKFIQELRDKKFAHVKPIVTPRFVLSCSSALLSSLGEIAKKNDLHIQSHISENKTEVEVVESLFPGSSYTDVYVKHGLLTNKTVMAHGCHLTDEELKIFHERGAGIAHCPNSNTTLISGTLNVKNVQKHKVKLGLGTDVAGGYSSSMLDSLRRTVDSSKIMCIHGDETQPLTYKEAFRLATLGGCEVLSIDDCTGNFEVGKDFDALRVNVYAPGSLIDLFSEDKEKTETRRVTNRKPCRRCDVKTPPSFLTKEGNKQREKKRREDRRKDKRAEEFIYCCPRHKALGLRTRSSSFLENIRVDYSIKSVIEQLRIDRAMAQETNQSPVPILCTTGCGFYGNPRTNGMCSVCYKEHLSRQQSSDRSPVSSLAGSPSSEASAMQRLEGSVSKAEATCAESTSEGTSAAASLPVTQQMTEMSISREESSPSPASNIAEAVVSQPTSSCSPLSDVAKSPDSGKPKKNRCFTCRKRVGLT</sequence>
<dbReference type="Gene3D" id="2.30.40.10">
    <property type="entry name" value="Urease, subunit C, domain 1"/>
    <property type="match status" value="1"/>
</dbReference>
<accession>A0A8J4U3U8</accession>
<keyword evidence="11" id="KW-0862">Zinc</keyword>
<dbReference type="NCBIfam" id="TIGR02967">
    <property type="entry name" value="guan_deamin"/>
    <property type="match status" value="1"/>
</dbReference>
<dbReference type="PANTHER" id="PTHR11271">
    <property type="entry name" value="GUANINE DEAMINASE"/>
    <property type="match status" value="1"/>
</dbReference>
<evidence type="ECO:0000313" key="16">
    <source>
        <dbReference type="EMBL" id="KAF5899128.1"/>
    </source>
</evidence>
<dbReference type="GO" id="GO:0008892">
    <property type="term" value="F:guanine deaminase activity"/>
    <property type="evidence" value="ECO:0007669"/>
    <property type="project" value="UniProtKB-EC"/>
</dbReference>
<dbReference type="FunFam" id="1.20.5.4770:FF:000001">
    <property type="entry name" value="Zinc finger AN1-type containing 6"/>
    <property type="match status" value="1"/>
</dbReference>
<evidence type="ECO:0000256" key="11">
    <source>
        <dbReference type="ARBA" id="ARBA00022833"/>
    </source>
</evidence>
<evidence type="ECO:0000313" key="17">
    <source>
        <dbReference type="Proteomes" id="UP000727407"/>
    </source>
</evidence>
<feature type="non-terminal residue" evidence="16">
    <location>
        <position position="662"/>
    </location>
</feature>
<evidence type="ECO:0000256" key="13">
    <source>
        <dbReference type="ARBA" id="ARBA00083147"/>
    </source>
</evidence>
<comment type="cofactor">
    <cofactor evidence="1">
        <name>Zn(2+)</name>
        <dbReference type="ChEBI" id="CHEBI:29105"/>
    </cofactor>
</comment>
<dbReference type="InterPro" id="IPR032466">
    <property type="entry name" value="Metal_Hydrolase"/>
</dbReference>
<dbReference type="Pfam" id="PF01754">
    <property type="entry name" value="zf-A20"/>
    <property type="match status" value="1"/>
</dbReference>
<dbReference type="EC" id="3.5.4.3" evidence="5"/>
<protein>
    <recommendedName>
        <fullName evidence="6">Guanine deaminase</fullName>
        <ecNumber evidence="5">3.5.4.3</ecNumber>
    </recommendedName>
    <alternativeName>
        <fullName evidence="13">Guanine aminohydrolase</fullName>
    </alternativeName>
</protein>
<feature type="compositionally biased region" description="Low complexity" evidence="14">
    <location>
        <begin position="552"/>
        <end position="567"/>
    </location>
</feature>
<keyword evidence="10" id="KW-0378">Hydrolase</keyword>
<dbReference type="GO" id="GO:0008270">
    <property type="term" value="F:zinc ion binding"/>
    <property type="evidence" value="ECO:0007669"/>
    <property type="project" value="UniProtKB-KW"/>
</dbReference>
<dbReference type="SMART" id="SM00259">
    <property type="entry name" value="ZnF_A20"/>
    <property type="match status" value="1"/>
</dbReference>
<reference evidence="16" key="1">
    <citation type="submission" date="2020-07" db="EMBL/GenBank/DDBJ databases">
        <title>Clarias magur genome sequencing, assembly and annotation.</title>
        <authorList>
            <person name="Kushwaha B."/>
            <person name="Kumar R."/>
            <person name="Das P."/>
            <person name="Joshi C.G."/>
            <person name="Kumar D."/>
            <person name="Nagpure N.S."/>
            <person name="Pandey M."/>
            <person name="Agarwal S."/>
            <person name="Srivastava S."/>
            <person name="Singh M."/>
            <person name="Sahoo L."/>
            <person name="Jayasankar P."/>
            <person name="Meher P.K."/>
            <person name="Koringa P.G."/>
            <person name="Iquebal M.A."/>
            <person name="Das S.P."/>
            <person name="Bit A."/>
            <person name="Patnaik S."/>
            <person name="Patel N."/>
            <person name="Shah T.M."/>
            <person name="Hinsu A."/>
            <person name="Jena J.K."/>
        </authorList>
    </citation>
    <scope>NUCLEOTIDE SEQUENCE</scope>
    <source>
        <strain evidence="16">CIFAMagur01</strain>
        <tissue evidence="16">Testis</tissue>
    </source>
</reference>
<organism evidence="16 17">
    <name type="scientific">Clarias magur</name>
    <name type="common">Asian catfish</name>
    <name type="synonym">Macropteronotus magur</name>
    <dbReference type="NCBI Taxonomy" id="1594786"/>
    <lineage>
        <taxon>Eukaryota</taxon>
        <taxon>Metazoa</taxon>
        <taxon>Chordata</taxon>
        <taxon>Craniata</taxon>
        <taxon>Vertebrata</taxon>
        <taxon>Euteleostomi</taxon>
        <taxon>Actinopterygii</taxon>
        <taxon>Neopterygii</taxon>
        <taxon>Teleostei</taxon>
        <taxon>Ostariophysi</taxon>
        <taxon>Siluriformes</taxon>
        <taxon>Clariidae</taxon>
        <taxon>Clarias</taxon>
    </lineage>
</organism>
<comment type="caution">
    <text evidence="16">The sequence shown here is derived from an EMBL/GenBank/DDBJ whole genome shotgun (WGS) entry which is preliminary data.</text>
</comment>
<comment type="pathway">
    <text evidence="2">Purine metabolism; guanine degradation; xanthine from guanine: step 1/1.</text>
</comment>
<evidence type="ECO:0000256" key="6">
    <source>
        <dbReference type="ARBA" id="ARBA00014514"/>
    </source>
</evidence>
<proteinExistence type="inferred from homology"/>
<dbReference type="InterPro" id="IPR011059">
    <property type="entry name" value="Metal-dep_hydrolase_composite"/>
</dbReference>
<dbReference type="GO" id="GO:0003677">
    <property type="term" value="F:DNA binding"/>
    <property type="evidence" value="ECO:0007669"/>
    <property type="project" value="InterPro"/>
</dbReference>
<dbReference type="Pfam" id="PF01979">
    <property type="entry name" value="Amidohydro_1"/>
    <property type="match status" value="1"/>
</dbReference>
<keyword evidence="7" id="KW-0597">Phosphoprotein</keyword>